<gene>
    <name evidence="7" type="primary">lpxD</name>
</gene>
<keyword evidence="1 7" id="KW-0444">Lipid biosynthesis</keyword>
<dbReference type="InterPro" id="IPR001451">
    <property type="entry name" value="Hexapep"/>
</dbReference>
<keyword evidence="3 7" id="KW-0808">Transferase</keyword>
<keyword evidence="2 7" id="KW-0441">Lipid A biosynthesis</keyword>
<keyword evidence="4 7" id="KW-0677">Repeat</keyword>
<dbReference type="CDD" id="cd03352">
    <property type="entry name" value="LbH_LpxD"/>
    <property type="match status" value="1"/>
</dbReference>
<comment type="similarity">
    <text evidence="7">Belongs to the transferase hexapeptide repeat family. LpxD subfamily.</text>
</comment>
<evidence type="ECO:0000256" key="4">
    <source>
        <dbReference type="ARBA" id="ARBA00022737"/>
    </source>
</evidence>
<evidence type="ECO:0000256" key="5">
    <source>
        <dbReference type="ARBA" id="ARBA00023098"/>
    </source>
</evidence>
<reference evidence="9" key="1">
    <citation type="submission" date="2010-01" db="EMBL/GenBank/DDBJ databases">
        <title>Genome fragments of uncultured bacteria from the North Pacific subtropical Gyre.</title>
        <authorList>
            <person name="Pham V.D."/>
            <person name="Delong E.F."/>
        </authorList>
    </citation>
    <scope>NUCLEOTIDE SEQUENCE</scope>
</reference>
<feature type="active site" description="Proton acceptor" evidence="7">
    <location>
        <position position="251"/>
    </location>
</feature>
<evidence type="ECO:0000256" key="7">
    <source>
        <dbReference type="HAMAP-Rule" id="MF_00523"/>
    </source>
</evidence>
<accession>E7C437</accession>
<dbReference type="InterPro" id="IPR020573">
    <property type="entry name" value="UDP_GlcNAc_AcTrfase_non-rep"/>
</dbReference>
<dbReference type="Pfam" id="PF04613">
    <property type="entry name" value="LpxD"/>
    <property type="match status" value="1"/>
</dbReference>
<dbReference type="PANTHER" id="PTHR43378:SF2">
    <property type="entry name" value="UDP-3-O-ACYLGLUCOSAMINE N-ACYLTRANSFERASE 1, MITOCHONDRIAL-RELATED"/>
    <property type="match status" value="1"/>
</dbReference>
<dbReference type="UniPathway" id="UPA00973"/>
<dbReference type="NCBIfam" id="TIGR01853">
    <property type="entry name" value="lipid_A_lpxD"/>
    <property type="match status" value="1"/>
</dbReference>
<comment type="pathway">
    <text evidence="7">Bacterial outer membrane biogenesis; LPS lipid A biosynthesis.</text>
</comment>
<comment type="function">
    <text evidence="7">Catalyzes the N-acylation of UDP-3-O-acylglucosamine using 3-hydroxyacyl-ACP as the acyl donor. Is involved in the biosynthesis of lipid A, a phosphorylated glycolipid that anchors the lipopolysaccharide to the outer membrane of the cell.</text>
</comment>
<dbReference type="GO" id="GO:0103118">
    <property type="term" value="F:UDP-3-O-[(3R)-3-hydroxyacyl]-glucosamine N-acyltransferase activity"/>
    <property type="evidence" value="ECO:0007669"/>
    <property type="project" value="UniProtKB-EC"/>
</dbReference>
<dbReference type="InterPro" id="IPR011004">
    <property type="entry name" value="Trimer_LpxA-like_sf"/>
</dbReference>
<evidence type="ECO:0000256" key="6">
    <source>
        <dbReference type="ARBA" id="ARBA00023315"/>
    </source>
</evidence>
<dbReference type="AlphaFoldDB" id="E7C437"/>
<comment type="catalytic activity">
    <reaction evidence="7">
        <text>a UDP-3-O-[(3R)-3-hydroxyacyl]-alpha-D-glucosamine + a (3R)-hydroxyacyl-[ACP] = a UDP-2-N,3-O-bis[(3R)-3-hydroxyacyl]-alpha-D-glucosamine + holo-[ACP] + H(+)</text>
        <dbReference type="Rhea" id="RHEA:53836"/>
        <dbReference type="Rhea" id="RHEA-COMP:9685"/>
        <dbReference type="Rhea" id="RHEA-COMP:9945"/>
        <dbReference type="ChEBI" id="CHEBI:15378"/>
        <dbReference type="ChEBI" id="CHEBI:64479"/>
        <dbReference type="ChEBI" id="CHEBI:78827"/>
        <dbReference type="ChEBI" id="CHEBI:137740"/>
        <dbReference type="ChEBI" id="CHEBI:137748"/>
        <dbReference type="EC" id="2.3.1.191"/>
    </reaction>
</comment>
<protein>
    <recommendedName>
        <fullName evidence="7">UDP-3-O-acylglucosamine N-acyltransferase</fullName>
        <ecNumber evidence="7">2.3.1.191</ecNumber>
    </recommendedName>
</protein>
<dbReference type="Pfam" id="PF00132">
    <property type="entry name" value="Hexapep"/>
    <property type="match status" value="2"/>
</dbReference>
<evidence type="ECO:0000256" key="2">
    <source>
        <dbReference type="ARBA" id="ARBA00022556"/>
    </source>
</evidence>
<dbReference type="EC" id="2.3.1.191" evidence="7"/>
<keyword evidence="6 7" id="KW-0012">Acyltransferase</keyword>
<dbReference type="PANTHER" id="PTHR43378">
    <property type="entry name" value="UDP-3-O-ACYLGLUCOSAMINE N-ACYLTRANSFERASE"/>
    <property type="match status" value="1"/>
</dbReference>
<evidence type="ECO:0000256" key="1">
    <source>
        <dbReference type="ARBA" id="ARBA00022516"/>
    </source>
</evidence>
<organism evidence="9">
    <name type="scientific">uncultured Gemmatimonadales bacterium HF0200_34B24</name>
    <dbReference type="NCBI Taxonomy" id="723613"/>
    <lineage>
        <taxon>Bacteria</taxon>
        <taxon>Pseudomonadati</taxon>
        <taxon>Gemmatimonadota</taxon>
        <taxon>Gemmatimonadia</taxon>
        <taxon>Gemmatimonadales</taxon>
        <taxon>environmental samples</taxon>
    </lineage>
</organism>
<dbReference type="Gene3D" id="2.160.10.10">
    <property type="entry name" value="Hexapeptide repeat proteins"/>
    <property type="match status" value="1"/>
</dbReference>
<dbReference type="GO" id="GO:0009245">
    <property type="term" value="P:lipid A biosynthetic process"/>
    <property type="evidence" value="ECO:0007669"/>
    <property type="project" value="UniProtKB-UniRule"/>
</dbReference>
<name>E7C437_9BACT</name>
<comment type="subunit">
    <text evidence="7">Homotrimer.</text>
</comment>
<dbReference type="EMBL" id="GU567979">
    <property type="protein sequence ID" value="ADI22211.1"/>
    <property type="molecule type" value="Genomic_DNA"/>
</dbReference>
<keyword evidence="5 7" id="KW-0443">Lipid metabolism</keyword>
<dbReference type="InterPro" id="IPR007691">
    <property type="entry name" value="LpxD"/>
</dbReference>
<evidence type="ECO:0000259" key="8">
    <source>
        <dbReference type="Pfam" id="PF04613"/>
    </source>
</evidence>
<dbReference type="GO" id="GO:0016410">
    <property type="term" value="F:N-acyltransferase activity"/>
    <property type="evidence" value="ECO:0007669"/>
    <property type="project" value="InterPro"/>
</dbReference>
<evidence type="ECO:0000256" key="3">
    <source>
        <dbReference type="ARBA" id="ARBA00022679"/>
    </source>
</evidence>
<dbReference type="Gene3D" id="3.40.1390.10">
    <property type="entry name" value="MurE/MurF, N-terminal domain"/>
    <property type="match status" value="1"/>
</dbReference>
<dbReference type="SUPFAM" id="SSF51161">
    <property type="entry name" value="Trimeric LpxA-like enzymes"/>
    <property type="match status" value="1"/>
</dbReference>
<feature type="domain" description="UDP-3-O-[3-hydroxymyristoyl] glucosamine N-acyltransferase non-repeat region" evidence="8">
    <location>
        <begin position="33"/>
        <end position="96"/>
    </location>
</feature>
<proteinExistence type="inferred from homology"/>
<evidence type="ECO:0000313" key="9">
    <source>
        <dbReference type="EMBL" id="ADI22211.1"/>
    </source>
</evidence>
<sequence length="352" mass="37118">MSLNYQGAEPGAPLTLTQAASLVQGRLDGDGSIQIHGLAPLDEAGPGEMAFLAMKRYGRLLRTSSAGAYLVSSEFEDLIPTGASKVIVDKPYPALRELLLYFGDEAVLRPEVHDTAVIGSRVRLGSGVRIEPFVVIEDGVSIGDGTRLGSHSVVGSNSTVGRDSILHAHVVIYPRSVIGSNVVLHSGTRIGSDGFGYTEIEGIHRKIPHIGRAIIEDNVEIGSNTTVDRGSFGDTRVGTGTKIDNLVQVAHNVQIGARSLLAALVGIAGSTRIGKGVWMGGRASATNHLEIGDTAQVAFDSTVMKDIKAGETVSGSPARPHREELRRQANVHRLGKLQERVEVLEAGSGESG</sequence>
<dbReference type="GO" id="GO:0016020">
    <property type="term" value="C:membrane"/>
    <property type="evidence" value="ECO:0007669"/>
    <property type="project" value="GOC"/>
</dbReference>
<dbReference type="NCBIfam" id="NF002060">
    <property type="entry name" value="PRK00892.1"/>
    <property type="match status" value="1"/>
</dbReference>
<dbReference type="HAMAP" id="MF_00523">
    <property type="entry name" value="LpxD"/>
    <property type="match status" value="1"/>
</dbReference>